<evidence type="ECO:0000313" key="3">
    <source>
        <dbReference type="Proteomes" id="UP001154061"/>
    </source>
</evidence>
<evidence type="ECO:0000313" key="2">
    <source>
        <dbReference type="EMBL" id="MDF9745573.1"/>
    </source>
</evidence>
<gene>
    <name evidence="2" type="ORF">NDI89_08230</name>
</gene>
<dbReference type="Proteomes" id="UP001154061">
    <property type="component" value="Unassembled WGS sequence"/>
</dbReference>
<protein>
    <recommendedName>
        <fullName evidence="4">Small CPxCG-related zinc finger protein</fullName>
    </recommendedName>
</protein>
<feature type="region of interest" description="Disordered" evidence="1">
    <location>
        <begin position="1"/>
        <end position="28"/>
    </location>
</feature>
<sequence length="82" mass="8621">MTDESRPSSARASDTASSDQPEPPDETRYSTATAMERFEASLPDCPTCGRTVWVVSVTGPLEATASPCGCTIPPGSLEGDRE</sequence>
<feature type="compositionally biased region" description="Low complexity" evidence="1">
    <location>
        <begin position="7"/>
        <end position="19"/>
    </location>
</feature>
<accession>A0A9Q4L2C4</accession>
<name>A0A9Q4L2C4_9EURY</name>
<reference evidence="2" key="1">
    <citation type="submission" date="2022-06" db="EMBL/GenBank/DDBJ databases">
        <title>Natrinema sp. a new haloarchaeum isolate from saline soil.</title>
        <authorList>
            <person name="Strakova D."/>
            <person name="Galisteo C."/>
            <person name="Sanchez-Porro C."/>
            <person name="Ventosa A."/>
        </authorList>
    </citation>
    <scope>NUCLEOTIDE SEQUENCE</scope>
    <source>
        <strain evidence="2">S1CR25-10</strain>
    </source>
</reference>
<comment type="caution">
    <text evidence="2">The sequence shown here is derived from an EMBL/GenBank/DDBJ whole genome shotgun (WGS) entry which is preliminary data.</text>
</comment>
<evidence type="ECO:0008006" key="4">
    <source>
        <dbReference type="Google" id="ProtNLM"/>
    </source>
</evidence>
<evidence type="ECO:0000256" key="1">
    <source>
        <dbReference type="SAM" id="MobiDB-lite"/>
    </source>
</evidence>
<dbReference type="EMBL" id="JAMQOT010000002">
    <property type="protein sequence ID" value="MDF9745573.1"/>
    <property type="molecule type" value="Genomic_DNA"/>
</dbReference>
<proteinExistence type="predicted"/>
<dbReference type="AlphaFoldDB" id="A0A9Q4L2C4"/>
<organism evidence="2 3">
    <name type="scientific">Natrinema salsiterrestre</name>
    <dbReference type="NCBI Taxonomy" id="2950540"/>
    <lineage>
        <taxon>Archaea</taxon>
        <taxon>Methanobacteriati</taxon>
        <taxon>Methanobacteriota</taxon>
        <taxon>Stenosarchaea group</taxon>
        <taxon>Halobacteria</taxon>
        <taxon>Halobacteriales</taxon>
        <taxon>Natrialbaceae</taxon>
        <taxon>Natrinema</taxon>
    </lineage>
</organism>
<dbReference type="RefSeq" id="WP_277521059.1">
    <property type="nucleotide sequence ID" value="NZ_JAMQOT010000002.1"/>
</dbReference>
<keyword evidence="3" id="KW-1185">Reference proteome</keyword>